<dbReference type="InterPro" id="IPR008046">
    <property type="entry name" value="Mcm3"/>
</dbReference>
<dbReference type="PRINTS" id="PR01659">
    <property type="entry name" value="MCMPROTEIN3"/>
</dbReference>
<dbReference type="InterPro" id="IPR012340">
    <property type="entry name" value="NA-bd_OB-fold"/>
</dbReference>
<dbReference type="PANTHER" id="PTHR11630:SF46">
    <property type="entry name" value="DNA REPLICATION LICENSING FACTOR MCM3-RELATED"/>
    <property type="match status" value="1"/>
</dbReference>
<feature type="domain" description="MCM OB" evidence="15">
    <location>
        <begin position="111"/>
        <end position="241"/>
    </location>
</feature>
<comment type="subcellular location">
    <subcellularLocation>
        <location evidence="2">Chromosome</location>
    </subcellularLocation>
    <subcellularLocation>
        <location evidence="1 13">Nucleus</location>
    </subcellularLocation>
</comment>
<dbReference type="GO" id="GO:0005634">
    <property type="term" value="C:nucleus"/>
    <property type="evidence" value="ECO:0007669"/>
    <property type="project" value="UniProtKB-SubCell"/>
</dbReference>
<dbReference type="InterPro" id="IPR033762">
    <property type="entry name" value="MCM_OB"/>
</dbReference>
<organism evidence="16 17">
    <name type="scientific">Mytilus coruscus</name>
    <name type="common">Sea mussel</name>
    <dbReference type="NCBI Taxonomy" id="42192"/>
    <lineage>
        <taxon>Eukaryota</taxon>
        <taxon>Metazoa</taxon>
        <taxon>Spiralia</taxon>
        <taxon>Lophotrochozoa</taxon>
        <taxon>Mollusca</taxon>
        <taxon>Bivalvia</taxon>
        <taxon>Autobranchia</taxon>
        <taxon>Pteriomorphia</taxon>
        <taxon>Mytilida</taxon>
        <taxon>Mytiloidea</taxon>
        <taxon>Mytilidae</taxon>
        <taxon>Mytilinae</taxon>
        <taxon>Mytilus</taxon>
    </lineage>
</organism>
<evidence type="ECO:0000256" key="12">
    <source>
        <dbReference type="ARBA" id="ARBA00023306"/>
    </source>
</evidence>
<dbReference type="GO" id="GO:1902975">
    <property type="term" value="P:mitotic DNA replication initiation"/>
    <property type="evidence" value="ECO:0007669"/>
    <property type="project" value="TreeGrafter"/>
</dbReference>
<dbReference type="AlphaFoldDB" id="A0A6J8AI82"/>
<dbReference type="Gene3D" id="3.30.1640.10">
    <property type="entry name" value="mini-chromosome maintenance (MCM) complex, chain A, domain 1"/>
    <property type="match status" value="1"/>
</dbReference>
<dbReference type="FunFam" id="2.20.28.10:FF:000006">
    <property type="entry name" value="DNA helicase"/>
    <property type="match status" value="1"/>
</dbReference>
<protein>
    <recommendedName>
        <fullName evidence="13">DNA replication licensing factor MCM3</fullName>
        <ecNumber evidence="13">3.6.4.12</ecNumber>
    </recommendedName>
</protein>
<dbReference type="Pfam" id="PF17207">
    <property type="entry name" value="MCM_OB"/>
    <property type="match status" value="1"/>
</dbReference>
<keyword evidence="17" id="KW-1185">Reference proteome</keyword>
<evidence type="ECO:0000259" key="14">
    <source>
        <dbReference type="Pfam" id="PF14551"/>
    </source>
</evidence>
<sequence length="290" mass="32791">MAAEIDQRIIEIQREYLDFLDDGEDQGIYQQKVRDMITNNEVRLKVNINDLRRKNAKRALSLVNESFEECVAFQRALKEFVASADPTYSKQYEEFFVGFEGSFGAKHVTPRSLTSRFLGNMVCVEGIVTKCSLIRPKVVRSVHYCPATKKSLERRYTDMTSLEAVPSSSIYPTKDEDGNLLETEFGLSVYKDHQTFSIQEMPEKAPAGQLPRSVDIICDNDLVDNCKPGDRIQVIGMYRCLPGKRNGFTTGTFRTILIANNVQLLSKEMAPLFSAEDVAKSKSSADRKTQ</sequence>
<evidence type="ECO:0000256" key="5">
    <source>
        <dbReference type="ARBA" id="ARBA00022705"/>
    </source>
</evidence>
<comment type="catalytic activity">
    <reaction evidence="13">
        <text>ATP + H2O = ADP + phosphate + H(+)</text>
        <dbReference type="Rhea" id="RHEA:13065"/>
        <dbReference type="ChEBI" id="CHEBI:15377"/>
        <dbReference type="ChEBI" id="CHEBI:15378"/>
        <dbReference type="ChEBI" id="CHEBI:30616"/>
        <dbReference type="ChEBI" id="CHEBI:43474"/>
        <dbReference type="ChEBI" id="CHEBI:456216"/>
        <dbReference type="EC" id="3.6.4.12"/>
    </reaction>
</comment>
<comment type="subunit">
    <text evidence="13">Component of the MCM2-7 complex.</text>
</comment>
<keyword evidence="4" id="KW-0158">Chromosome</keyword>
<gene>
    <name evidence="16" type="ORF">MCOR_7469</name>
</gene>
<dbReference type="GO" id="GO:0005694">
    <property type="term" value="C:chromosome"/>
    <property type="evidence" value="ECO:0007669"/>
    <property type="project" value="UniProtKB-SubCell"/>
</dbReference>
<dbReference type="EMBL" id="CACVKT020001364">
    <property type="protein sequence ID" value="CAC5367635.1"/>
    <property type="molecule type" value="Genomic_DNA"/>
</dbReference>
<evidence type="ECO:0000256" key="8">
    <source>
        <dbReference type="ARBA" id="ARBA00022806"/>
    </source>
</evidence>
<dbReference type="OrthoDB" id="1882346at2759"/>
<keyword evidence="12" id="KW-0131">Cell cycle</keyword>
<evidence type="ECO:0000256" key="3">
    <source>
        <dbReference type="ARBA" id="ARBA00008010"/>
    </source>
</evidence>
<evidence type="ECO:0000313" key="17">
    <source>
        <dbReference type="Proteomes" id="UP000507470"/>
    </source>
</evidence>
<feature type="domain" description="MCM N-terminal" evidence="14">
    <location>
        <begin position="13"/>
        <end position="100"/>
    </location>
</feature>
<keyword evidence="11 13" id="KW-0539">Nucleus</keyword>
<keyword evidence="7 13" id="KW-0378">Hydrolase</keyword>
<reference evidence="16 17" key="1">
    <citation type="submission" date="2020-06" db="EMBL/GenBank/DDBJ databases">
        <authorList>
            <person name="Li R."/>
            <person name="Bekaert M."/>
        </authorList>
    </citation>
    <scope>NUCLEOTIDE SEQUENCE [LARGE SCALE GENOMIC DNA]</scope>
    <source>
        <strain evidence="17">wild</strain>
    </source>
</reference>
<dbReference type="FunFam" id="3.30.1640.10:FF:000002">
    <property type="entry name" value="DNA helicase"/>
    <property type="match status" value="1"/>
</dbReference>
<dbReference type="GO" id="GO:0003697">
    <property type="term" value="F:single-stranded DNA binding"/>
    <property type="evidence" value="ECO:0007669"/>
    <property type="project" value="TreeGrafter"/>
</dbReference>
<dbReference type="GO" id="GO:0042555">
    <property type="term" value="C:MCM complex"/>
    <property type="evidence" value="ECO:0007669"/>
    <property type="project" value="UniProtKB-UniRule"/>
</dbReference>
<evidence type="ECO:0000256" key="4">
    <source>
        <dbReference type="ARBA" id="ARBA00022454"/>
    </source>
</evidence>
<keyword evidence="6 13" id="KW-0547">Nucleotide-binding</keyword>
<accession>A0A6J8AI82</accession>
<proteinExistence type="inferred from homology"/>
<comment type="similarity">
    <text evidence="3 13">Belongs to the MCM family.</text>
</comment>
<evidence type="ECO:0000256" key="1">
    <source>
        <dbReference type="ARBA" id="ARBA00004123"/>
    </source>
</evidence>
<dbReference type="PANTHER" id="PTHR11630">
    <property type="entry name" value="DNA REPLICATION LICENSING FACTOR MCM FAMILY MEMBER"/>
    <property type="match status" value="1"/>
</dbReference>
<evidence type="ECO:0000256" key="13">
    <source>
        <dbReference type="RuleBase" id="RU368061"/>
    </source>
</evidence>
<evidence type="ECO:0000256" key="10">
    <source>
        <dbReference type="ARBA" id="ARBA00023125"/>
    </source>
</evidence>
<dbReference type="Pfam" id="PF14551">
    <property type="entry name" value="MCM_N"/>
    <property type="match status" value="1"/>
</dbReference>
<keyword evidence="10 13" id="KW-0238">DNA-binding</keyword>
<keyword evidence="9 13" id="KW-0067">ATP-binding</keyword>
<dbReference type="SUPFAM" id="SSF50249">
    <property type="entry name" value="Nucleic acid-binding proteins"/>
    <property type="match status" value="1"/>
</dbReference>
<evidence type="ECO:0000256" key="11">
    <source>
        <dbReference type="ARBA" id="ARBA00023242"/>
    </source>
</evidence>
<dbReference type="GO" id="GO:0005524">
    <property type="term" value="F:ATP binding"/>
    <property type="evidence" value="ECO:0007669"/>
    <property type="project" value="UniProtKB-UniRule"/>
</dbReference>
<dbReference type="InterPro" id="IPR031327">
    <property type="entry name" value="MCM"/>
</dbReference>
<evidence type="ECO:0000256" key="9">
    <source>
        <dbReference type="ARBA" id="ARBA00022840"/>
    </source>
</evidence>
<dbReference type="EC" id="3.6.4.12" evidence="13"/>
<dbReference type="GO" id="GO:0006271">
    <property type="term" value="P:DNA strand elongation involved in DNA replication"/>
    <property type="evidence" value="ECO:0007669"/>
    <property type="project" value="TreeGrafter"/>
</dbReference>
<dbReference type="GO" id="GO:0016787">
    <property type="term" value="F:hydrolase activity"/>
    <property type="evidence" value="ECO:0007669"/>
    <property type="project" value="UniProtKB-KW"/>
</dbReference>
<keyword evidence="8 13" id="KW-0347">Helicase</keyword>
<dbReference type="Proteomes" id="UP000507470">
    <property type="component" value="Unassembled WGS sequence"/>
</dbReference>
<comment type="function">
    <text evidence="13">Acts as component of the MCM2-7 complex (MCM complex) which is the replicative helicase essential for 'once per cell cycle' DNA replication initiation and elongation in eukaryotic cells. The active ATPase sites in the MCM2-7 ring are formed through the interaction surfaces of two neighboring subunits such that a critical structure of a conserved arginine finger motif is provided in trans relative to the ATP-binding site of the Walker A box of the adjacent subunit. The six ATPase active sites, however, are likely to contribute differentially to the complex helicase activity.</text>
</comment>
<evidence type="ECO:0000256" key="6">
    <source>
        <dbReference type="ARBA" id="ARBA00022741"/>
    </source>
</evidence>
<evidence type="ECO:0000259" key="15">
    <source>
        <dbReference type="Pfam" id="PF17207"/>
    </source>
</evidence>
<dbReference type="GO" id="GO:0017116">
    <property type="term" value="F:single-stranded DNA helicase activity"/>
    <property type="evidence" value="ECO:0007669"/>
    <property type="project" value="TreeGrafter"/>
</dbReference>
<keyword evidence="5 13" id="KW-0235">DNA replication</keyword>
<evidence type="ECO:0000313" key="16">
    <source>
        <dbReference type="EMBL" id="CAC5367635.1"/>
    </source>
</evidence>
<dbReference type="InterPro" id="IPR027925">
    <property type="entry name" value="MCM_N"/>
</dbReference>
<name>A0A6J8AI82_MYTCO</name>
<dbReference type="Gene3D" id="2.40.50.140">
    <property type="entry name" value="Nucleic acid-binding proteins"/>
    <property type="match status" value="1"/>
</dbReference>
<dbReference type="SMART" id="SM00350">
    <property type="entry name" value="MCM"/>
    <property type="match status" value="1"/>
</dbReference>
<dbReference type="Gene3D" id="2.20.28.10">
    <property type="match status" value="1"/>
</dbReference>
<evidence type="ECO:0000256" key="7">
    <source>
        <dbReference type="ARBA" id="ARBA00022801"/>
    </source>
</evidence>
<dbReference type="GO" id="GO:0000727">
    <property type="term" value="P:double-strand break repair via break-induced replication"/>
    <property type="evidence" value="ECO:0007669"/>
    <property type="project" value="TreeGrafter"/>
</dbReference>
<evidence type="ECO:0000256" key="2">
    <source>
        <dbReference type="ARBA" id="ARBA00004286"/>
    </source>
</evidence>